<evidence type="ECO:0000313" key="2">
    <source>
        <dbReference type="Proteomes" id="UP001283361"/>
    </source>
</evidence>
<evidence type="ECO:0000313" key="1">
    <source>
        <dbReference type="EMBL" id="KAK3745350.1"/>
    </source>
</evidence>
<gene>
    <name evidence="1" type="ORF">RRG08_045069</name>
</gene>
<dbReference type="Proteomes" id="UP001283361">
    <property type="component" value="Unassembled WGS sequence"/>
</dbReference>
<name>A0AAE1CZB0_9GAST</name>
<sequence>MLSMKQVATYWLRIWSRVVNRDCAAPGLTDQHALSVSPGDATAGAAKFLSFPGREIGLVKRICSSFKSRTVDQKQGVKPGVVCCVCSGRERGTVGRLEL</sequence>
<dbReference type="EMBL" id="JAWDGP010006227">
    <property type="protein sequence ID" value="KAK3745350.1"/>
    <property type="molecule type" value="Genomic_DNA"/>
</dbReference>
<accession>A0AAE1CZB0</accession>
<keyword evidence="2" id="KW-1185">Reference proteome</keyword>
<organism evidence="1 2">
    <name type="scientific">Elysia crispata</name>
    <name type="common">lettuce slug</name>
    <dbReference type="NCBI Taxonomy" id="231223"/>
    <lineage>
        <taxon>Eukaryota</taxon>
        <taxon>Metazoa</taxon>
        <taxon>Spiralia</taxon>
        <taxon>Lophotrochozoa</taxon>
        <taxon>Mollusca</taxon>
        <taxon>Gastropoda</taxon>
        <taxon>Heterobranchia</taxon>
        <taxon>Euthyneura</taxon>
        <taxon>Panpulmonata</taxon>
        <taxon>Sacoglossa</taxon>
        <taxon>Placobranchoidea</taxon>
        <taxon>Plakobranchidae</taxon>
        <taxon>Elysia</taxon>
    </lineage>
</organism>
<reference evidence="1" key="1">
    <citation type="journal article" date="2023" name="G3 (Bethesda)">
        <title>A reference genome for the long-term kleptoplast-retaining sea slug Elysia crispata morphotype clarki.</title>
        <authorList>
            <person name="Eastman K.E."/>
            <person name="Pendleton A.L."/>
            <person name="Shaikh M.A."/>
            <person name="Suttiyut T."/>
            <person name="Ogas R."/>
            <person name="Tomko P."/>
            <person name="Gavelis G."/>
            <person name="Widhalm J.R."/>
            <person name="Wisecaver J.H."/>
        </authorList>
    </citation>
    <scope>NUCLEOTIDE SEQUENCE</scope>
    <source>
        <strain evidence="1">ECLA1</strain>
    </source>
</reference>
<protein>
    <submittedName>
        <fullName evidence="1">Uncharacterized protein</fullName>
    </submittedName>
</protein>
<dbReference type="AlphaFoldDB" id="A0AAE1CZB0"/>
<comment type="caution">
    <text evidence="1">The sequence shown here is derived from an EMBL/GenBank/DDBJ whole genome shotgun (WGS) entry which is preliminary data.</text>
</comment>
<proteinExistence type="predicted"/>